<evidence type="ECO:0000256" key="1">
    <source>
        <dbReference type="SAM" id="Phobius"/>
    </source>
</evidence>
<dbReference type="Proteomes" id="UP000823757">
    <property type="component" value="Unassembled WGS sequence"/>
</dbReference>
<dbReference type="GO" id="GO:0016020">
    <property type="term" value="C:membrane"/>
    <property type="evidence" value="ECO:0007669"/>
    <property type="project" value="GOC"/>
</dbReference>
<dbReference type="Pfam" id="PF03372">
    <property type="entry name" value="Exo_endo_phos"/>
    <property type="match status" value="1"/>
</dbReference>
<comment type="caution">
    <text evidence="3">The sequence shown here is derived from an EMBL/GenBank/DDBJ whole genome shotgun (WGS) entry which is preliminary data.</text>
</comment>
<dbReference type="InterPro" id="IPR005135">
    <property type="entry name" value="Endo/exonuclease/phosphatase"/>
</dbReference>
<protein>
    <submittedName>
        <fullName evidence="3">Endonuclease/exonuclease/phosphatase family protein</fullName>
    </submittedName>
</protein>
<feature type="transmembrane region" description="Helical" evidence="1">
    <location>
        <begin position="83"/>
        <end position="103"/>
    </location>
</feature>
<proteinExistence type="predicted"/>
<keyword evidence="3" id="KW-0255">Endonuclease</keyword>
<reference evidence="3" key="2">
    <citation type="journal article" date="2021" name="PeerJ">
        <title>Extensive microbial diversity within the chicken gut microbiome revealed by metagenomics and culture.</title>
        <authorList>
            <person name="Gilroy R."/>
            <person name="Ravi A."/>
            <person name="Getino M."/>
            <person name="Pursley I."/>
            <person name="Horton D.L."/>
            <person name="Alikhan N.F."/>
            <person name="Baker D."/>
            <person name="Gharbi K."/>
            <person name="Hall N."/>
            <person name="Watson M."/>
            <person name="Adriaenssens E.M."/>
            <person name="Foster-Nyarko E."/>
            <person name="Jarju S."/>
            <person name="Secka A."/>
            <person name="Antonio M."/>
            <person name="Oren A."/>
            <person name="Chaudhuri R.R."/>
            <person name="La Ragione R."/>
            <person name="Hildebrand F."/>
            <person name="Pallen M.J."/>
        </authorList>
    </citation>
    <scope>NUCLEOTIDE SEQUENCE</scope>
    <source>
        <strain evidence="3">B1-13419</strain>
    </source>
</reference>
<dbReference type="InterPro" id="IPR051916">
    <property type="entry name" value="GPI-anchor_lipid_remodeler"/>
</dbReference>
<feature type="transmembrane region" description="Helical" evidence="1">
    <location>
        <begin position="56"/>
        <end position="76"/>
    </location>
</feature>
<keyword evidence="3" id="KW-0378">Hydrolase</keyword>
<dbReference type="PANTHER" id="PTHR14859:SF15">
    <property type="entry name" value="ENDONUCLEASE_EXONUCLEASE_PHOSPHATASE DOMAIN-CONTAINING PROTEIN"/>
    <property type="match status" value="1"/>
</dbReference>
<dbReference type="PANTHER" id="PTHR14859">
    <property type="entry name" value="CALCOFLUOR WHITE HYPERSENSITIVE PROTEIN PRECURSOR"/>
    <property type="match status" value="1"/>
</dbReference>
<dbReference type="SUPFAM" id="SSF56219">
    <property type="entry name" value="DNase I-like"/>
    <property type="match status" value="1"/>
</dbReference>
<dbReference type="EMBL" id="JADIMD010000103">
    <property type="protein sequence ID" value="MBO8474991.1"/>
    <property type="molecule type" value="Genomic_DNA"/>
</dbReference>
<keyword evidence="3" id="KW-0540">Nuclease</keyword>
<keyword evidence="1" id="KW-1133">Transmembrane helix</keyword>
<accession>A0A9D9NIL4</accession>
<gene>
    <name evidence="3" type="ORF">IAB91_06855</name>
</gene>
<dbReference type="Gene3D" id="3.60.10.10">
    <property type="entry name" value="Endonuclease/exonuclease/phosphatase"/>
    <property type="match status" value="1"/>
</dbReference>
<evidence type="ECO:0000313" key="3">
    <source>
        <dbReference type="EMBL" id="MBO8474991.1"/>
    </source>
</evidence>
<name>A0A9D9NIL4_9BACT</name>
<reference evidence="3" key="1">
    <citation type="submission" date="2020-10" db="EMBL/GenBank/DDBJ databases">
        <authorList>
            <person name="Gilroy R."/>
        </authorList>
    </citation>
    <scope>NUCLEOTIDE SEQUENCE</scope>
    <source>
        <strain evidence="3">B1-13419</strain>
    </source>
</reference>
<keyword evidence="1" id="KW-0812">Transmembrane</keyword>
<dbReference type="GO" id="GO:0006506">
    <property type="term" value="P:GPI anchor biosynthetic process"/>
    <property type="evidence" value="ECO:0007669"/>
    <property type="project" value="TreeGrafter"/>
</dbReference>
<feature type="domain" description="Endonuclease/exonuclease/phosphatase" evidence="2">
    <location>
        <begin position="122"/>
        <end position="366"/>
    </location>
</feature>
<dbReference type="CDD" id="cd09084">
    <property type="entry name" value="EEP-2"/>
    <property type="match status" value="1"/>
</dbReference>
<keyword evidence="1" id="KW-0472">Membrane</keyword>
<sequence length="379" mass="43484">MRKNRRRTARKTAKLKKKITFTGISARVMMSCAAALLLLSFLSVVADPAKAWFFTIFGLLFIPLFIVNLILFAWALKRRSKSFVIPVIALLPSIFFIGAYFQFPSSSRPSIPSDEESAVRIVTYNVGRFMQPDKKKVTGGRKACADSVRRFLASQDADIICLQEFYASDLKEVQSFAKGIGKGYRPEYYLFKGRYGYYGNVTFSRMKARDKGVVKFEDSANLAIYTDYSAGGRPFRVYNCHFESYNISMSGILRSVRRQARDALKETEHKMRRGITRRPRQVNQVMENISKSPVPAFVCGDFNDSPMSYTYYRLSKGRDDSFRKAGEWFGSTFSFLWPLLRIDYVLLPHQFEALSHRTPHKPYSDHYPVVAEVSVEEQN</sequence>
<evidence type="ECO:0000313" key="4">
    <source>
        <dbReference type="Proteomes" id="UP000823757"/>
    </source>
</evidence>
<evidence type="ECO:0000259" key="2">
    <source>
        <dbReference type="Pfam" id="PF03372"/>
    </source>
</evidence>
<organism evidence="3 4">
    <name type="scientific">Candidatus Cryptobacteroides faecigallinarum</name>
    <dbReference type="NCBI Taxonomy" id="2840763"/>
    <lineage>
        <taxon>Bacteria</taxon>
        <taxon>Pseudomonadati</taxon>
        <taxon>Bacteroidota</taxon>
        <taxon>Bacteroidia</taxon>
        <taxon>Bacteroidales</taxon>
        <taxon>Candidatus Cryptobacteroides</taxon>
    </lineage>
</organism>
<dbReference type="AlphaFoldDB" id="A0A9D9NIL4"/>
<dbReference type="InterPro" id="IPR036691">
    <property type="entry name" value="Endo/exonu/phosph_ase_sf"/>
</dbReference>
<dbReference type="GO" id="GO:0004519">
    <property type="term" value="F:endonuclease activity"/>
    <property type="evidence" value="ECO:0007669"/>
    <property type="project" value="UniProtKB-KW"/>
</dbReference>